<organism evidence="2 3">
    <name type="scientific">Aetokthonos hydrillicola Thurmond2011</name>
    <dbReference type="NCBI Taxonomy" id="2712845"/>
    <lineage>
        <taxon>Bacteria</taxon>
        <taxon>Bacillati</taxon>
        <taxon>Cyanobacteriota</taxon>
        <taxon>Cyanophyceae</taxon>
        <taxon>Nostocales</taxon>
        <taxon>Hapalosiphonaceae</taxon>
        <taxon>Aetokthonos</taxon>
    </lineage>
</organism>
<dbReference type="RefSeq" id="WP_208354688.1">
    <property type="nucleotide sequence ID" value="NZ_JAALHA020000003.1"/>
</dbReference>
<protein>
    <submittedName>
        <fullName evidence="2">RRXRR domain-containing protein</fullName>
    </submittedName>
</protein>
<keyword evidence="3" id="KW-1185">Reference proteome</keyword>
<dbReference type="InterPro" id="IPR025938">
    <property type="entry name" value="RRXRR_dom"/>
</dbReference>
<comment type="caution">
    <text evidence="2">The sequence shown here is derived from an EMBL/GenBank/DDBJ whole genome shotgun (WGS) entry which is preliminary data.</text>
</comment>
<name>A0AAP5I779_9CYAN</name>
<gene>
    <name evidence="2" type="ORF">G7B40_010685</name>
</gene>
<dbReference type="AlphaFoldDB" id="A0AAP5I779"/>
<evidence type="ECO:0000259" key="1">
    <source>
        <dbReference type="Pfam" id="PF14239"/>
    </source>
</evidence>
<feature type="domain" description="RRXRR" evidence="1">
    <location>
        <begin position="7"/>
        <end position="184"/>
    </location>
</feature>
<dbReference type="Proteomes" id="UP000667802">
    <property type="component" value="Unassembled WGS sequence"/>
</dbReference>
<dbReference type="Pfam" id="PF14239">
    <property type="entry name" value="RRXRR"/>
    <property type="match status" value="1"/>
</dbReference>
<sequence length="386" mass="43599">MNQATRVPVIDPDGKPLMPTTTARARKWIESGKAACKRNKLGVFYVQLKQKPSGYKTQPIIVGTDRGKAFTGIAFQSKLATIALFHACLPGFYKSKNLGKKNQILDRQSVTGKMDKRTELRRTRRSSRIDRSKPFKLRNHREKRFNNRRKKKLPPSVLSNRLMELRILRVMALILPISEIRDEACGGNTKKNGKGISPVTVGQEWFRFQASKIAHVVEVDSLDTGKYRDRLGLVKDKNNKSRQTPETHANDAIALASSAFIEYKAFVTAKTHGHEWIGECKVTASPFIVLTRPKLFRRKLHQENYSKGGILKRLGGTVTPFGFRSGDYVEVSQKSGVVRGWIGGFTSTAKTKNVSVYDHNWSRVGQFDPRNVRLLQRSSKLCVSRS</sequence>
<reference evidence="3" key="1">
    <citation type="journal article" date="2021" name="Science">
        <title>Hunting the eagle killer: A cyanobacterial neurotoxin causes vacuolar myelinopathy.</title>
        <authorList>
            <person name="Breinlinger S."/>
            <person name="Phillips T.J."/>
            <person name="Haram B.N."/>
            <person name="Mares J."/>
            <person name="Martinez Yerena J.A."/>
            <person name="Hrouzek P."/>
            <person name="Sobotka R."/>
            <person name="Henderson W.M."/>
            <person name="Schmieder P."/>
            <person name="Williams S.M."/>
            <person name="Lauderdale J.D."/>
            <person name="Wilde H.D."/>
            <person name="Gerrin W."/>
            <person name="Kust A."/>
            <person name="Washington J.W."/>
            <person name="Wagner C."/>
            <person name="Geier B."/>
            <person name="Liebeke M."/>
            <person name="Enke H."/>
            <person name="Niedermeyer T.H.J."/>
            <person name="Wilde S.B."/>
        </authorList>
    </citation>
    <scope>NUCLEOTIDE SEQUENCE [LARGE SCALE GENOMIC DNA]</scope>
    <source>
        <strain evidence="3">Thurmond2011</strain>
    </source>
</reference>
<accession>A0AAP5I779</accession>
<proteinExistence type="predicted"/>
<evidence type="ECO:0000313" key="2">
    <source>
        <dbReference type="EMBL" id="MDR9895029.1"/>
    </source>
</evidence>
<dbReference type="EMBL" id="JAALHA020000003">
    <property type="protein sequence ID" value="MDR9895029.1"/>
    <property type="molecule type" value="Genomic_DNA"/>
</dbReference>
<evidence type="ECO:0000313" key="3">
    <source>
        <dbReference type="Proteomes" id="UP000667802"/>
    </source>
</evidence>